<evidence type="ECO:0000259" key="1">
    <source>
        <dbReference type="Pfam" id="PF00583"/>
    </source>
</evidence>
<dbReference type="CDD" id="cd04301">
    <property type="entry name" value="NAT_SF"/>
    <property type="match status" value="1"/>
</dbReference>
<dbReference type="RefSeq" id="WP_397311296.1">
    <property type="nucleotide sequence ID" value="NZ_MRVI01000002.1"/>
</dbReference>
<evidence type="ECO:0000313" key="3">
    <source>
        <dbReference type="Proteomes" id="UP000189059"/>
    </source>
</evidence>
<evidence type="ECO:0000313" key="2">
    <source>
        <dbReference type="EMBL" id="OOC58684.1"/>
    </source>
</evidence>
<dbReference type="InterPro" id="IPR000182">
    <property type="entry name" value="GNAT_dom"/>
</dbReference>
<accession>A0ABX3JRQ8</accession>
<feature type="domain" description="N-acetyltransferase" evidence="1">
    <location>
        <begin position="43"/>
        <end position="69"/>
    </location>
</feature>
<keyword evidence="3" id="KW-1185">Reference proteome</keyword>
<dbReference type="Gene3D" id="3.40.630.30">
    <property type="match status" value="1"/>
</dbReference>
<dbReference type="SUPFAM" id="SSF55729">
    <property type="entry name" value="Acyl-CoA N-acyltransferases (Nat)"/>
    <property type="match status" value="1"/>
</dbReference>
<dbReference type="Pfam" id="PF00583">
    <property type="entry name" value="Acetyltransf_1"/>
    <property type="match status" value="1"/>
</dbReference>
<proteinExistence type="predicted"/>
<sequence>MSAADFAFYYELVQKGALNASEICVEVSDYGEPRGLIGLEGFKIVMLFVDPDEFGQGIGTSLIRHAEALKGSVLQVDVNEQNELKWEEIL</sequence>
<dbReference type="EMBL" id="MRVI01000002">
    <property type="protein sequence ID" value="OOC58684.1"/>
    <property type="molecule type" value="Genomic_DNA"/>
</dbReference>
<protein>
    <recommendedName>
        <fullName evidence="1">N-acetyltransferase domain-containing protein</fullName>
    </recommendedName>
</protein>
<reference evidence="2 3" key="1">
    <citation type="submission" date="2016-12" db="EMBL/GenBank/DDBJ databases">
        <title>Genome sequencing and description of Paenibacillus sp. nov. from high altitude lake in the Indian Trans- Himalayas.</title>
        <authorList>
            <person name="Kiran S."/>
            <person name="Swarnkar M.K."/>
            <person name="Rana A."/>
            <person name="Tewari R."/>
            <person name="Gulati A."/>
        </authorList>
    </citation>
    <scope>NUCLEOTIDE SEQUENCE [LARGE SCALE GENOMIC DNA]</scope>
    <source>
        <strain evidence="2 3">IHBB 9951</strain>
    </source>
</reference>
<comment type="caution">
    <text evidence="2">The sequence shown here is derived from an EMBL/GenBank/DDBJ whole genome shotgun (WGS) entry which is preliminary data.</text>
</comment>
<dbReference type="InterPro" id="IPR016181">
    <property type="entry name" value="Acyl_CoA_acyltransferase"/>
</dbReference>
<name>A0ABX3JRQ8_9BACL</name>
<organism evidence="2 3">
    <name type="scientific">Paenibacillus ihbetae</name>
    <dbReference type="NCBI Taxonomy" id="1870820"/>
    <lineage>
        <taxon>Bacteria</taxon>
        <taxon>Bacillati</taxon>
        <taxon>Bacillota</taxon>
        <taxon>Bacilli</taxon>
        <taxon>Bacillales</taxon>
        <taxon>Paenibacillaceae</taxon>
        <taxon>Paenibacillus</taxon>
    </lineage>
</organism>
<dbReference type="Proteomes" id="UP000189059">
    <property type="component" value="Unassembled WGS sequence"/>
</dbReference>
<gene>
    <name evidence="2" type="ORF">BBD40_23610</name>
</gene>